<dbReference type="InterPro" id="IPR000182">
    <property type="entry name" value="GNAT_dom"/>
</dbReference>
<dbReference type="STRING" id="564608.C1ML01"/>
<name>C1ML01_MICPC</name>
<dbReference type="Proteomes" id="UP000001876">
    <property type="component" value="Unassembled WGS sequence"/>
</dbReference>
<organism evidence="3">
    <name type="scientific">Micromonas pusilla (strain CCMP1545)</name>
    <name type="common">Picoplanktonic green alga</name>
    <dbReference type="NCBI Taxonomy" id="564608"/>
    <lineage>
        <taxon>Eukaryota</taxon>
        <taxon>Viridiplantae</taxon>
        <taxon>Chlorophyta</taxon>
        <taxon>Mamiellophyceae</taxon>
        <taxon>Mamiellales</taxon>
        <taxon>Mamiellaceae</taxon>
        <taxon>Micromonas</taxon>
    </lineage>
</organism>
<keyword evidence="3" id="KW-1185">Reference proteome</keyword>
<dbReference type="OMA" id="THAHADN"/>
<dbReference type="eggNOG" id="ENOG502QPTC">
    <property type="taxonomic scope" value="Eukaryota"/>
</dbReference>
<dbReference type="PROSITE" id="PS51186">
    <property type="entry name" value="GNAT"/>
    <property type="match status" value="1"/>
</dbReference>
<reference evidence="2 3" key="1">
    <citation type="journal article" date="2009" name="Science">
        <title>Green evolution and dynamic adaptations revealed by genomes of the marine picoeukaryotes Micromonas.</title>
        <authorList>
            <person name="Worden A.Z."/>
            <person name="Lee J.H."/>
            <person name="Mock T."/>
            <person name="Rouze P."/>
            <person name="Simmons M.P."/>
            <person name="Aerts A.L."/>
            <person name="Allen A.E."/>
            <person name="Cuvelier M.L."/>
            <person name="Derelle E."/>
            <person name="Everett M.V."/>
            <person name="Foulon E."/>
            <person name="Grimwood J."/>
            <person name="Gundlach H."/>
            <person name="Henrissat B."/>
            <person name="Napoli C."/>
            <person name="McDonald S.M."/>
            <person name="Parker M.S."/>
            <person name="Rombauts S."/>
            <person name="Salamov A."/>
            <person name="Von Dassow P."/>
            <person name="Badger J.H."/>
            <person name="Coutinho P.M."/>
            <person name="Demir E."/>
            <person name="Dubchak I."/>
            <person name="Gentemann C."/>
            <person name="Eikrem W."/>
            <person name="Gready J.E."/>
            <person name="John U."/>
            <person name="Lanier W."/>
            <person name="Lindquist E.A."/>
            <person name="Lucas S."/>
            <person name="Mayer K.F."/>
            <person name="Moreau H."/>
            <person name="Not F."/>
            <person name="Otillar R."/>
            <person name="Panaud O."/>
            <person name="Pangilinan J."/>
            <person name="Paulsen I."/>
            <person name="Piegu B."/>
            <person name="Poliakov A."/>
            <person name="Robbens S."/>
            <person name="Schmutz J."/>
            <person name="Toulza E."/>
            <person name="Wyss T."/>
            <person name="Zelensky A."/>
            <person name="Zhou K."/>
            <person name="Armbrust E.V."/>
            <person name="Bhattacharya D."/>
            <person name="Goodenough U.W."/>
            <person name="Van de Peer Y."/>
            <person name="Grigoriev I.V."/>
        </authorList>
    </citation>
    <scope>NUCLEOTIDE SEQUENCE [LARGE SCALE GENOMIC DNA]</scope>
    <source>
        <strain evidence="2 3">CCMP1545</strain>
    </source>
</reference>
<dbReference type="RefSeq" id="XP_003056086.1">
    <property type="nucleotide sequence ID" value="XM_003056040.1"/>
</dbReference>
<dbReference type="PANTHER" id="PTHR47426">
    <property type="entry name" value="ACYL-COA N-ACYLTRANSFERASES (NAT) SUPERFAMILY PROTEIN"/>
    <property type="match status" value="1"/>
</dbReference>
<accession>C1ML01</accession>
<dbReference type="Pfam" id="PF00583">
    <property type="entry name" value="Acetyltransf_1"/>
    <property type="match status" value="1"/>
</dbReference>
<feature type="domain" description="N-acetyltransferase" evidence="1">
    <location>
        <begin position="141"/>
        <end position="319"/>
    </location>
</feature>
<protein>
    <submittedName>
        <fullName evidence="2">Gcn5-related n-acetyltransferase family protein</fullName>
    </submittedName>
</protein>
<evidence type="ECO:0000313" key="2">
    <source>
        <dbReference type="EMBL" id="EEH59462.1"/>
    </source>
</evidence>
<sequence>MSTLITKCSAGFGGQVALVASVNFPSRKHHLEQKQLSTLRPVTTFGNVACTQRQFQASGFRNARQSPFFSTKVAVCSGSQQSTFVTLFPDVEEHTLMKGALKSGSASFLEAELHREPSFYLLPSVLDIVVADGLPDFEAASDLRALAFYEDLEARQALPFPRRFVSTFRREFAQREQRALETRTSSDHAYNTSIGLCVCLVFRCARKSIGCLDLSIRTGPCASQVNGVCVGFGEHYVYVDNVAVDIASRRRGSASAMLEASSDIAMLWGAEFVYTHVHAQNIAARRLYYAYGFRAPEGGSITESLEKCDTAQWISPRLTGLVLLRAPLPLIQVSCKNLLTTFSECRCGAVFGDCDVCICKLR</sequence>
<dbReference type="OrthoDB" id="498322at2759"/>
<gene>
    <name evidence="2" type="ORF">MICPUCDRAFT_64726</name>
</gene>
<dbReference type="PANTHER" id="PTHR47426:SF3">
    <property type="entry name" value="GCN5-RELATED N-ACETYLTRANSFERASE 6, CHLOROPLASTIC"/>
    <property type="match status" value="1"/>
</dbReference>
<dbReference type="CDD" id="cd04301">
    <property type="entry name" value="NAT_SF"/>
    <property type="match status" value="1"/>
</dbReference>
<evidence type="ECO:0000259" key="1">
    <source>
        <dbReference type="PROSITE" id="PS51186"/>
    </source>
</evidence>
<proteinExistence type="predicted"/>
<evidence type="ECO:0000313" key="3">
    <source>
        <dbReference type="Proteomes" id="UP000001876"/>
    </source>
</evidence>
<dbReference type="KEGG" id="mpp:MICPUCDRAFT_64726"/>
<dbReference type="AlphaFoldDB" id="C1ML01"/>
<keyword evidence="2" id="KW-0808">Transferase</keyword>
<dbReference type="Gene3D" id="3.40.630.30">
    <property type="match status" value="1"/>
</dbReference>
<dbReference type="EMBL" id="GG663736">
    <property type="protein sequence ID" value="EEH59462.1"/>
    <property type="molecule type" value="Genomic_DNA"/>
</dbReference>
<dbReference type="InterPro" id="IPR016181">
    <property type="entry name" value="Acyl_CoA_acyltransferase"/>
</dbReference>
<dbReference type="GO" id="GO:0016747">
    <property type="term" value="F:acyltransferase activity, transferring groups other than amino-acyl groups"/>
    <property type="evidence" value="ECO:0007669"/>
    <property type="project" value="InterPro"/>
</dbReference>
<dbReference type="SUPFAM" id="SSF55729">
    <property type="entry name" value="Acyl-CoA N-acyltransferases (Nat)"/>
    <property type="match status" value="1"/>
</dbReference>
<dbReference type="GeneID" id="9681747"/>